<reference evidence="6 7" key="1">
    <citation type="submission" date="2015-06" db="EMBL/GenBank/DDBJ databases">
        <title>New insights into the roles of widespread benthic archaea in carbon and nitrogen cycling.</title>
        <authorList>
            <person name="Lazar C.S."/>
            <person name="Baker B.J."/>
            <person name="Seitz K.W."/>
            <person name="Hyde A.S."/>
            <person name="Dick G.J."/>
            <person name="Hinrichs K.-U."/>
            <person name="Teske A.P."/>
        </authorList>
    </citation>
    <scope>NUCLEOTIDE SEQUENCE [LARGE SCALE GENOMIC DNA]</scope>
    <source>
        <strain evidence="6">DG-45</strain>
    </source>
</reference>
<dbReference type="GO" id="GO:0016788">
    <property type="term" value="F:hydrolase activity, acting on ester bonds"/>
    <property type="evidence" value="ECO:0007669"/>
    <property type="project" value="InterPro"/>
</dbReference>
<evidence type="ECO:0000256" key="3">
    <source>
        <dbReference type="ARBA" id="ARBA00022801"/>
    </source>
</evidence>
<comment type="caution">
    <text evidence="6">The sequence shown here is derived from an EMBL/GenBank/DDBJ whole genome shotgun (WGS) entry which is preliminary data.</text>
</comment>
<dbReference type="PANTHER" id="PTHR37326">
    <property type="entry name" value="BLL3975 PROTEIN"/>
    <property type="match status" value="1"/>
</dbReference>
<keyword evidence="3" id="KW-0378">Hydrolase</keyword>
<sequence>MGDIAARRGELKRGIIKGVELINNVSIDIPVLAMNGSRDGPTLLLMSTQHGIEIQGVEVIRKVMREILRPRSLRGAVIGIPVGNPLAFMHQKYLSWIDDLDVGQVRADMPAGNTTERLAHALWTEAWNKADLIVNIHCNTRPDSLVYQWINVANPATSERLERMAEAFGVTTIVSDEPLAGDAPPTLGNLAARKGVPVILEELIDGRWISEPSTGVGVRGVLNIMKAFDMIDGEPEPQGGIPIVPGVNRFHGIIRANRGGLIRLLKTPGEPIKRGEALAEIYDLYGDVIEEVRMPVEGYVWAFPCGQSLNTSGGLQAVQTGANIAYAFTHEED</sequence>
<dbReference type="Proteomes" id="UP000037210">
    <property type="component" value="Unassembled WGS sequence"/>
</dbReference>
<dbReference type="PIRSF" id="PIRSF039012">
    <property type="entry name" value="ASP"/>
    <property type="match status" value="1"/>
</dbReference>
<evidence type="ECO:0000256" key="4">
    <source>
        <dbReference type="ARBA" id="ARBA00022833"/>
    </source>
</evidence>
<dbReference type="GO" id="GO:0046872">
    <property type="term" value="F:metal ion binding"/>
    <property type="evidence" value="ECO:0007669"/>
    <property type="project" value="UniProtKB-KW"/>
</dbReference>
<name>A0A0M0BQX0_9ARCH</name>
<gene>
    <name evidence="6" type="ORF">AC482_02375</name>
</gene>
<proteinExistence type="predicted"/>
<evidence type="ECO:0000256" key="2">
    <source>
        <dbReference type="ARBA" id="ARBA00022723"/>
    </source>
</evidence>
<feature type="domain" description="Succinylglutamate desuccinylase/Aspartoacylase catalytic" evidence="5">
    <location>
        <begin position="39"/>
        <end position="178"/>
    </location>
</feature>
<accession>A0A0M0BQX0</accession>
<evidence type="ECO:0000259" key="5">
    <source>
        <dbReference type="Pfam" id="PF24827"/>
    </source>
</evidence>
<dbReference type="EMBL" id="LFWZ01000017">
    <property type="protein sequence ID" value="KON30957.1"/>
    <property type="molecule type" value="Genomic_DNA"/>
</dbReference>
<dbReference type="AlphaFoldDB" id="A0A0M0BQX0"/>
<keyword evidence="2" id="KW-0479">Metal-binding</keyword>
<evidence type="ECO:0000313" key="7">
    <source>
        <dbReference type="Proteomes" id="UP000037210"/>
    </source>
</evidence>
<dbReference type="GO" id="GO:0016811">
    <property type="term" value="F:hydrolase activity, acting on carbon-nitrogen (but not peptide) bonds, in linear amides"/>
    <property type="evidence" value="ECO:0007669"/>
    <property type="project" value="InterPro"/>
</dbReference>
<protein>
    <recommendedName>
        <fullName evidence="5">Succinylglutamate desuccinylase/Aspartoacylase catalytic domain-containing protein</fullName>
    </recommendedName>
</protein>
<dbReference type="InterPro" id="IPR043795">
    <property type="entry name" value="N-alpha-Ac-DABA-like"/>
</dbReference>
<dbReference type="Pfam" id="PF24827">
    <property type="entry name" value="AstE_AspA_cat"/>
    <property type="match status" value="1"/>
</dbReference>
<dbReference type="PANTHER" id="PTHR37326:SF1">
    <property type="entry name" value="BLL3975 PROTEIN"/>
    <property type="match status" value="1"/>
</dbReference>
<dbReference type="InterPro" id="IPR053138">
    <property type="entry name" value="N-alpha-Ac-DABA_deacetylase"/>
</dbReference>
<comment type="cofactor">
    <cofactor evidence="1">
        <name>Zn(2+)</name>
        <dbReference type="ChEBI" id="CHEBI:29105"/>
    </cofactor>
</comment>
<evidence type="ECO:0000313" key="6">
    <source>
        <dbReference type="EMBL" id="KON30957.1"/>
    </source>
</evidence>
<evidence type="ECO:0000256" key="1">
    <source>
        <dbReference type="ARBA" id="ARBA00001947"/>
    </source>
</evidence>
<dbReference type="SUPFAM" id="SSF53187">
    <property type="entry name" value="Zn-dependent exopeptidases"/>
    <property type="match status" value="1"/>
</dbReference>
<keyword evidence="4" id="KW-0862">Zinc</keyword>
<dbReference type="InterPro" id="IPR055438">
    <property type="entry name" value="AstE_AspA_cat"/>
</dbReference>
<dbReference type="Gene3D" id="3.40.630.10">
    <property type="entry name" value="Zn peptidases"/>
    <property type="match status" value="1"/>
</dbReference>
<organism evidence="6 7">
    <name type="scientific">miscellaneous Crenarchaeota group-15 archaeon DG-45</name>
    <dbReference type="NCBI Taxonomy" id="1685127"/>
    <lineage>
        <taxon>Archaea</taxon>
        <taxon>Candidatus Bathyarchaeota</taxon>
        <taxon>MCG-15</taxon>
    </lineage>
</organism>
<dbReference type="CDD" id="cd06251">
    <property type="entry name" value="M14_ASTE_ASPA-like"/>
    <property type="match status" value="1"/>
</dbReference>